<organism evidence="3 4">
    <name type="scientific">Nocardioides alpinus</name>
    <dbReference type="NCBI Taxonomy" id="748909"/>
    <lineage>
        <taxon>Bacteria</taxon>
        <taxon>Bacillati</taxon>
        <taxon>Actinomycetota</taxon>
        <taxon>Actinomycetes</taxon>
        <taxon>Propionibacteriales</taxon>
        <taxon>Nocardioidaceae</taxon>
        <taxon>Nocardioides</taxon>
    </lineage>
</organism>
<evidence type="ECO:0008006" key="5">
    <source>
        <dbReference type="Google" id="ProtNLM"/>
    </source>
</evidence>
<feature type="compositionally biased region" description="Low complexity" evidence="1">
    <location>
        <begin position="84"/>
        <end position="96"/>
    </location>
</feature>
<evidence type="ECO:0000313" key="3">
    <source>
        <dbReference type="EMBL" id="SFA78934.1"/>
    </source>
</evidence>
<protein>
    <recommendedName>
        <fullName evidence="5">PT repeat-containing protein</fullName>
    </recommendedName>
</protein>
<sequence length="247" mass="24267">MPTEGTSILRSVVVVAATSLLLAGCGGGAPSPGADAPASPATTPGSTSSPTPSSTPSSTPGSKATSTPEPTDEPTGEPTDEPTESPSPSRSASASGSGAGSGLEMPEAPEPTVTSLAELLEDVRTDPLVTAPLPRAADARGRLATGFPAVLRPTRASRVDSSSVSPAGPRLQVALVGSTSLAPADVLMAYRTRLAGRGLTELAAPATSAGSEAAAFRRGRSVVTITVTTQGSGTGYSLHASLHTGGE</sequence>
<feature type="chain" id="PRO_5039333222" description="PT repeat-containing protein" evidence="2">
    <location>
        <begin position="24"/>
        <end position="247"/>
    </location>
</feature>
<dbReference type="STRING" id="748909.SAMN05192575_101406"/>
<proteinExistence type="predicted"/>
<gene>
    <name evidence="3" type="ORF">SAMN05192575_101406</name>
</gene>
<feature type="region of interest" description="Disordered" evidence="1">
    <location>
        <begin position="23"/>
        <end position="109"/>
    </location>
</feature>
<dbReference type="EMBL" id="FOKC01000001">
    <property type="protein sequence ID" value="SFA78934.1"/>
    <property type="molecule type" value="Genomic_DNA"/>
</dbReference>
<dbReference type="Proteomes" id="UP000199113">
    <property type="component" value="Unassembled WGS sequence"/>
</dbReference>
<evidence type="ECO:0000256" key="1">
    <source>
        <dbReference type="SAM" id="MobiDB-lite"/>
    </source>
</evidence>
<evidence type="ECO:0000256" key="2">
    <source>
        <dbReference type="SAM" id="SignalP"/>
    </source>
</evidence>
<dbReference type="OrthoDB" id="3789530at2"/>
<keyword evidence="2" id="KW-0732">Signal</keyword>
<dbReference type="AlphaFoldDB" id="A0A1I0VRG6"/>
<name>A0A1I0VRG6_9ACTN</name>
<feature type="compositionally biased region" description="Acidic residues" evidence="1">
    <location>
        <begin position="70"/>
        <end position="83"/>
    </location>
</feature>
<reference evidence="3" key="1">
    <citation type="submission" date="2016-10" db="EMBL/GenBank/DDBJ databases">
        <authorList>
            <person name="de Groot N.N."/>
        </authorList>
    </citation>
    <scope>NUCLEOTIDE SEQUENCE [LARGE SCALE GENOMIC DNA]</scope>
    <source>
        <strain evidence="3">CGMCC 1.10697</strain>
    </source>
</reference>
<feature type="compositionally biased region" description="Low complexity" evidence="1">
    <location>
        <begin position="31"/>
        <end position="69"/>
    </location>
</feature>
<dbReference type="RefSeq" id="WP_139227562.1">
    <property type="nucleotide sequence ID" value="NZ_FOKC01000001.1"/>
</dbReference>
<accession>A0A1I0VRG6</accession>
<evidence type="ECO:0000313" key="4">
    <source>
        <dbReference type="Proteomes" id="UP000199113"/>
    </source>
</evidence>
<feature type="signal peptide" evidence="2">
    <location>
        <begin position="1"/>
        <end position="23"/>
    </location>
</feature>